<dbReference type="GO" id="GO:0016772">
    <property type="term" value="F:transferase activity, transferring phosphorus-containing groups"/>
    <property type="evidence" value="ECO:0007669"/>
    <property type="project" value="InterPro"/>
</dbReference>
<reference evidence="2" key="2">
    <citation type="submission" date="2020-05" db="UniProtKB">
        <authorList>
            <consortium name="EnsemblMetazoa"/>
        </authorList>
    </citation>
    <scope>IDENTIFICATION</scope>
    <source>
        <strain evidence="2">CM1001059</strain>
    </source>
</reference>
<dbReference type="InterPro" id="IPR003594">
    <property type="entry name" value="HATPase_dom"/>
</dbReference>
<dbReference type="SMART" id="SM00387">
    <property type="entry name" value="HATPase_c"/>
    <property type="match status" value="1"/>
</dbReference>
<dbReference type="InterPro" id="IPR004358">
    <property type="entry name" value="Sig_transdc_His_kin-like_C"/>
</dbReference>
<dbReference type="Gene3D" id="3.30.565.10">
    <property type="entry name" value="Histidine kinase-like ATPase, C-terminal domain"/>
    <property type="match status" value="1"/>
</dbReference>
<dbReference type="Proteomes" id="UP000075902">
    <property type="component" value="Unassembled WGS sequence"/>
</dbReference>
<keyword evidence="3" id="KW-1185">Reference proteome</keyword>
<reference evidence="3" key="1">
    <citation type="submission" date="2014-01" db="EMBL/GenBank/DDBJ databases">
        <title>The Genome Sequence of Anopheles melas CM1001059_A (V2).</title>
        <authorList>
            <consortium name="The Broad Institute Genomics Platform"/>
            <person name="Neafsey D.E."/>
            <person name="Besansky N."/>
            <person name="Howell P."/>
            <person name="Walton C."/>
            <person name="Young S.K."/>
            <person name="Zeng Q."/>
            <person name="Gargeya S."/>
            <person name="Fitzgerald M."/>
            <person name="Haas B."/>
            <person name="Abouelleil A."/>
            <person name="Allen A.W."/>
            <person name="Alvarado L."/>
            <person name="Arachchi H.M."/>
            <person name="Berlin A.M."/>
            <person name="Chapman S.B."/>
            <person name="Gainer-Dewar J."/>
            <person name="Goldberg J."/>
            <person name="Griggs A."/>
            <person name="Gujja S."/>
            <person name="Hansen M."/>
            <person name="Howarth C."/>
            <person name="Imamovic A."/>
            <person name="Ireland A."/>
            <person name="Larimer J."/>
            <person name="McCowan C."/>
            <person name="Murphy C."/>
            <person name="Pearson M."/>
            <person name="Poon T.W."/>
            <person name="Priest M."/>
            <person name="Roberts A."/>
            <person name="Saif S."/>
            <person name="Shea T."/>
            <person name="Sisk P."/>
            <person name="Sykes S."/>
            <person name="Wortman J."/>
            <person name="Nusbaum C."/>
            <person name="Birren B."/>
        </authorList>
    </citation>
    <scope>NUCLEOTIDE SEQUENCE [LARGE SCALE GENOMIC DNA]</scope>
    <source>
        <strain evidence="3">CM1001059</strain>
    </source>
</reference>
<dbReference type="SUPFAM" id="SSF55874">
    <property type="entry name" value="ATPase domain of HSP90 chaperone/DNA topoisomerase II/histidine kinase"/>
    <property type="match status" value="1"/>
</dbReference>
<dbReference type="VEuPathDB" id="VectorBase:AMEC002222"/>
<feature type="domain" description="Histidine kinase" evidence="1">
    <location>
        <begin position="1"/>
        <end position="89"/>
    </location>
</feature>
<dbReference type="PROSITE" id="PS50109">
    <property type="entry name" value="HIS_KIN"/>
    <property type="match status" value="1"/>
</dbReference>
<dbReference type="PANTHER" id="PTHR43065:SF42">
    <property type="entry name" value="TWO-COMPONENT SENSOR PPRA"/>
    <property type="match status" value="1"/>
</dbReference>
<dbReference type="Pfam" id="PF02518">
    <property type="entry name" value="HATPase_c"/>
    <property type="match status" value="1"/>
</dbReference>
<evidence type="ECO:0000259" key="1">
    <source>
        <dbReference type="PROSITE" id="PS50109"/>
    </source>
</evidence>
<dbReference type="PANTHER" id="PTHR43065">
    <property type="entry name" value="SENSOR HISTIDINE KINASE"/>
    <property type="match status" value="1"/>
</dbReference>
<name>A0A182TH48_9DIPT</name>
<evidence type="ECO:0000313" key="3">
    <source>
        <dbReference type="Proteomes" id="UP000075902"/>
    </source>
</evidence>
<dbReference type="AlphaFoldDB" id="A0A182TH48"/>
<dbReference type="PRINTS" id="PR00344">
    <property type="entry name" value="BCTRLSENSOR"/>
</dbReference>
<protein>
    <recommendedName>
        <fullName evidence="1">Histidine kinase domain-containing protein</fullName>
    </recommendedName>
</protein>
<dbReference type="InterPro" id="IPR005467">
    <property type="entry name" value="His_kinase_dom"/>
</dbReference>
<evidence type="ECO:0000313" key="2">
    <source>
        <dbReference type="EnsemblMetazoa" id="AMEC002222-PA"/>
    </source>
</evidence>
<organism evidence="2 3">
    <name type="scientific">Anopheles melas</name>
    <dbReference type="NCBI Taxonomy" id="34690"/>
    <lineage>
        <taxon>Eukaryota</taxon>
        <taxon>Metazoa</taxon>
        <taxon>Ecdysozoa</taxon>
        <taxon>Arthropoda</taxon>
        <taxon>Hexapoda</taxon>
        <taxon>Insecta</taxon>
        <taxon>Pterygota</taxon>
        <taxon>Neoptera</taxon>
        <taxon>Endopterygota</taxon>
        <taxon>Diptera</taxon>
        <taxon>Nematocera</taxon>
        <taxon>Culicoidea</taxon>
        <taxon>Culicidae</taxon>
        <taxon>Anophelinae</taxon>
        <taxon>Anopheles</taxon>
    </lineage>
</organism>
<accession>A0A182TH48</accession>
<proteinExistence type="predicted"/>
<dbReference type="EnsemblMetazoa" id="AMEC002222-RA">
    <property type="protein sequence ID" value="AMEC002222-PA"/>
    <property type="gene ID" value="AMEC002222"/>
</dbReference>
<dbReference type="InterPro" id="IPR036890">
    <property type="entry name" value="HATPase_C_sf"/>
</dbReference>
<sequence>MVGHGRIQIRSWAEGDWVCVSVQDSGCGMAPEVARRIFDPFFTTKPVGEGTGLGLSISYKIIQDHGGSIRVASELGRGTRFLIRLPTAQARALKRSA</sequence>
<dbReference type="STRING" id="34690.A0A182TH48"/>